<keyword evidence="2" id="KW-1185">Reference proteome</keyword>
<name>A0ABQ5CGU0_9ASTR</name>
<evidence type="ECO:0000313" key="2">
    <source>
        <dbReference type="Proteomes" id="UP001151760"/>
    </source>
</evidence>
<comment type="caution">
    <text evidence="1">The sequence shown here is derived from an EMBL/GenBank/DDBJ whole genome shotgun (WGS) entry which is preliminary data.</text>
</comment>
<reference evidence="1" key="2">
    <citation type="submission" date="2022-01" db="EMBL/GenBank/DDBJ databases">
        <authorList>
            <person name="Yamashiro T."/>
            <person name="Shiraishi A."/>
            <person name="Satake H."/>
            <person name="Nakayama K."/>
        </authorList>
    </citation>
    <scope>NUCLEOTIDE SEQUENCE</scope>
</reference>
<organism evidence="1 2">
    <name type="scientific">Tanacetum coccineum</name>
    <dbReference type="NCBI Taxonomy" id="301880"/>
    <lineage>
        <taxon>Eukaryota</taxon>
        <taxon>Viridiplantae</taxon>
        <taxon>Streptophyta</taxon>
        <taxon>Embryophyta</taxon>
        <taxon>Tracheophyta</taxon>
        <taxon>Spermatophyta</taxon>
        <taxon>Magnoliopsida</taxon>
        <taxon>eudicotyledons</taxon>
        <taxon>Gunneridae</taxon>
        <taxon>Pentapetalae</taxon>
        <taxon>asterids</taxon>
        <taxon>campanulids</taxon>
        <taxon>Asterales</taxon>
        <taxon>Asteraceae</taxon>
        <taxon>Asteroideae</taxon>
        <taxon>Anthemideae</taxon>
        <taxon>Anthemidinae</taxon>
        <taxon>Tanacetum</taxon>
    </lineage>
</organism>
<accession>A0ABQ5CGU0</accession>
<sequence length="174" mass="19789">MAEGLSVRMLMEHMDAQGLGRARRRLSWRQFIVALGLHTREEMESPGFARYWADSVRQILDKGDLRDYWVGISSARDLLGTASYYTMIRDPILRLFHRLIACSITWRSEAPEKVAVTDLFYLRGIDIGSVNIPYLLARYLRLFSAGRKSGAHISGGQFVARLAEHFGLLTAEIL</sequence>
<protein>
    <submittedName>
        <fullName evidence="1">Uncharacterized protein</fullName>
    </submittedName>
</protein>
<dbReference type="EMBL" id="BQNB010014279">
    <property type="protein sequence ID" value="GJT26280.1"/>
    <property type="molecule type" value="Genomic_DNA"/>
</dbReference>
<dbReference type="Proteomes" id="UP001151760">
    <property type="component" value="Unassembled WGS sequence"/>
</dbReference>
<proteinExistence type="predicted"/>
<reference evidence="1" key="1">
    <citation type="journal article" date="2022" name="Int. J. Mol. Sci.">
        <title>Draft Genome of Tanacetum Coccineum: Genomic Comparison of Closely Related Tanacetum-Family Plants.</title>
        <authorList>
            <person name="Yamashiro T."/>
            <person name="Shiraishi A."/>
            <person name="Nakayama K."/>
            <person name="Satake H."/>
        </authorList>
    </citation>
    <scope>NUCLEOTIDE SEQUENCE</scope>
</reference>
<gene>
    <name evidence="1" type="ORF">Tco_0906555</name>
</gene>
<evidence type="ECO:0000313" key="1">
    <source>
        <dbReference type="EMBL" id="GJT26280.1"/>
    </source>
</evidence>